<proteinExistence type="predicted"/>
<comment type="caution">
    <text evidence="1">The sequence shown here is derived from an EMBL/GenBank/DDBJ whole genome shotgun (WGS) entry which is preliminary data.</text>
</comment>
<reference evidence="1 2" key="1">
    <citation type="submission" date="2020-07" db="EMBL/GenBank/DDBJ databases">
        <title>Sequencing the genomes of 1000 actinobacteria strains.</title>
        <authorList>
            <person name="Klenk H.-P."/>
        </authorList>
    </citation>
    <scope>NUCLEOTIDE SEQUENCE [LARGE SCALE GENOMIC DNA]</scope>
    <source>
        <strain evidence="1 2">DSM 40398</strain>
    </source>
</reference>
<dbReference type="EMBL" id="JACCBA010000001">
    <property type="protein sequence ID" value="NYD47899.1"/>
    <property type="molecule type" value="Genomic_DNA"/>
</dbReference>
<accession>A0A7Y9EHM7</accession>
<dbReference type="RefSeq" id="WP_179844903.1">
    <property type="nucleotide sequence ID" value="NZ_JACCBA010000001.1"/>
</dbReference>
<evidence type="ECO:0000313" key="1">
    <source>
        <dbReference type="EMBL" id="NYD47899.1"/>
    </source>
</evidence>
<dbReference type="AlphaFoldDB" id="A0A7Y9EHM7"/>
<gene>
    <name evidence="1" type="ORF">BJY14_003882</name>
</gene>
<sequence>MNEAVLDEVTALWAEHLSASWPEELYKADDSDGDVVEIDGAMAGCISSYLQGRGVLDVKRARIIQACACDLQKVLPRLRGDGAHYVRRLIRMAELIGRSQEAGTSSS</sequence>
<evidence type="ECO:0000313" key="2">
    <source>
        <dbReference type="Proteomes" id="UP000529783"/>
    </source>
</evidence>
<dbReference type="Proteomes" id="UP000529783">
    <property type="component" value="Unassembled WGS sequence"/>
</dbReference>
<keyword evidence="2" id="KW-1185">Reference proteome</keyword>
<organism evidence="1 2">
    <name type="scientific">Actinomadura luteofluorescens</name>
    <dbReference type="NCBI Taxonomy" id="46163"/>
    <lineage>
        <taxon>Bacteria</taxon>
        <taxon>Bacillati</taxon>
        <taxon>Actinomycetota</taxon>
        <taxon>Actinomycetes</taxon>
        <taxon>Streptosporangiales</taxon>
        <taxon>Thermomonosporaceae</taxon>
        <taxon>Actinomadura</taxon>
    </lineage>
</organism>
<protein>
    <submittedName>
        <fullName evidence="1">Uncharacterized protein</fullName>
    </submittedName>
</protein>
<name>A0A7Y9EHM7_9ACTN</name>